<evidence type="ECO:0000259" key="3">
    <source>
        <dbReference type="SMART" id="SM01043"/>
    </source>
</evidence>
<dbReference type="GO" id="GO:0003677">
    <property type="term" value="F:DNA binding"/>
    <property type="evidence" value="ECO:0007669"/>
    <property type="project" value="TreeGrafter"/>
</dbReference>
<keyword evidence="5" id="KW-1185">Reference proteome</keyword>
<evidence type="ECO:0000256" key="1">
    <source>
        <dbReference type="ARBA" id="ARBA00023015"/>
    </source>
</evidence>
<dbReference type="Gene3D" id="1.25.40.10">
    <property type="entry name" value="Tetratricopeptide repeat domain"/>
    <property type="match status" value="1"/>
</dbReference>
<dbReference type="InterPro" id="IPR005158">
    <property type="entry name" value="BTAD"/>
</dbReference>
<evidence type="ECO:0000256" key="2">
    <source>
        <dbReference type="ARBA" id="ARBA00023163"/>
    </source>
</evidence>
<dbReference type="Proteomes" id="UP000616839">
    <property type="component" value="Unassembled WGS sequence"/>
</dbReference>
<sequence>MKLLGWWRLTLGGSAVELAGREQRLTALVALQGTRPRAHLAGTLWPETTEQRALSSLRASVLRVNRLAPGLIEAGRRTVGLGPGVRVDVHDVTECIECIDRLPVPDPHAVSVILAGEELLPGWYDDWVLYERERLHLLRIRALEKIARAALDHGDLGVALDASHQALVAEPLLESALSVSIRSHLLGGNRSEAVRAFHQYRMRLARELRIAPSPELVDLIRPVYGSRPPRPRAPGALPRGVR</sequence>
<dbReference type="InterPro" id="IPR051677">
    <property type="entry name" value="AfsR-DnrI-RedD_regulator"/>
</dbReference>
<keyword evidence="2" id="KW-0804">Transcription</keyword>
<dbReference type="AlphaFoldDB" id="A0A927K6Q3"/>
<dbReference type="SMART" id="SM01043">
    <property type="entry name" value="BTAD"/>
    <property type="match status" value="1"/>
</dbReference>
<accession>A0A927K6Q3</accession>
<dbReference type="SUPFAM" id="SSF48452">
    <property type="entry name" value="TPR-like"/>
    <property type="match status" value="1"/>
</dbReference>
<dbReference type="PANTHER" id="PTHR35807">
    <property type="entry name" value="TRANSCRIPTIONAL REGULATOR REDD-RELATED"/>
    <property type="match status" value="1"/>
</dbReference>
<dbReference type="Pfam" id="PF03704">
    <property type="entry name" value="BTAD"/>
    <property type="match status" value="1"/>
</dbReference>
<keyword evidence="1" id="KW-0805">Transcription regulation</keyword>
<dbReference type="PANTHER" id="PTHR35807:SF1">
    <property type="entry name" value="TRANSCRIPTIONAL REGULATOR REDD"/>
    <property type="match status" value="1"/>
</dbReference>
<dbReference type="InterPro" id="IPR011990">
    <property type="entry name" value="TPR-like_helical_dom_sf"/>
</dbReference>
<evidence type="ECO:0000313" key="4">
    <source>
        <dbReference type="EMBL" id="MBD8868841.1"/>
    </source>
</evidence>
<evidence type="ECO:0000313" key="5">
    <source>
        <dbReference type="Proteomes" id="UP000616839"/>
    </source>
</evidence>
<gene>
    <name evidence="4" type="ORF">IE331_04305</name>
</gene>
<dbReference type="EMBL" id="JACYXZ010000001">
    <property type="protein sequence ID" value="MBD8868841.1"/>
    <property type="molecule type" value="Genomic_DNA"/>
</dbReference>
<name>A0A927K6Q3_9ACTN</name>
<reference evidence="4" key="1">
    <citation type="submission" date="2020-09" db="EMBL/GenBank/DDBJ databases">
        <title>Nocardioides sp. strain MJB4 16S ribosomal RNA gene Genome sequencing and assembly.</title>
        <authorList>
            <person name="Kim I."/>
        </authorList>
    </citation>
    <scope>NUCLEOTIDE SEQUENCE</scope>
    <source>
        <strain evidence="4">MJB4</strain>
    </source>
</reference>
<organism evidence="4 5">
    <name type="scientific">Nocardioides donggukensis</name>
    <dbReference type="NCBI Taxonomy" id="2774019"/>
    <lineage>
        <taxon>Bacteria</taxon>
        <taxon>Bacillati</taxon>
        <taxon>Actinomycetota</taxon>
        <taxon>Actinomycetes</taxon>
        <taxon>Propionibacteriales</taxon>
        <taxon>Nocardioidaceae</taxon>
        <taxon>Nocardioides</taxon>
    </lineage>
</organism>
<feature type="domain" description="Bacterial transcriptional activator" evidence="3">
    <location>
        <begin position="87"/>
        <end position="224"/>
    </location>
</feature>
<comment type="caution">
    <text evidence="4">The sequence shown here is derived from an EMBL/GenBank/DDBJ whole genome shotgun (WGS) entry which is preliminary data.</text>
</comment>
<dbReference type="GO" id="GO:0006355">
    <property type="term" value="P:regulation of DNA-templated transcription"/>
    <property type="evidence" value="ECO:0007669"/>
    <property type="project" value="TreeGrafter"/>
</dbReference>
<dbReference type="RefSeq" id="WP_192140801.1">
    <property type="nucleotide sequence ID" value="NZ_JACYXZ010000001.1"/>
</dbReference>
<protein>
    <submittedName>
        <fullName evidence="4">SARP family transcriptional regulator</fullName>
    </submittedName>
</protein>
<proteinExistence type="predicted"/>